<evidence type="ECO:0000313" key="1">
    <source>
        <dbReference type="EMBL" id="KAI4471240.1"/>
    </source>
</evidence>
<dbReference type="Proteomes" id="UP001056778">
    <property type="component" value="Chromosome 1"/>
</dbReference>
<name>A0ACB9TWP1_HOLOL</name>
<proteinExistence type="predicted"/>
<dbReference type="EMBL" id="CM043015">
    <property type="protein sequence ID" value="KAI4471240.1"/>
    <property type="molecule type" value="Genomic_DNA"/>
</dbReference>
<gene>
    <name evidence="1" type="ORF">MML48_1g17157</name>
</gene>
<comment type="caution">
    <text evidence="1">The sequence shown here is derived from an EMBL/GenBank/DDBJ whole genome shotgun (WGS) entry which is preliminary data.</text>
</comment>
<keyword evidence="2" id="KW-1185">Reference proteome</keyword>
<sequence length="1062" mass="121178">MSLRNLLQVLFIPRSRLNKLVDQSQLPPELGGMFIYNHDLWMENRMKVEDLKKTMSTEMNKICTAIKGSLPDPKITQKTFAEVAGNTVIIKPKTKQDTKITRDDIIKKLNPTELELGITGVRNMKEGGLAITCKTGEDTTKIKKEVTKKLKNYSVTTREPRKPCIKIVDIADDLNEEQLKTCILKQNRSILHNESDFCIKTIKKMKKTYMAILECDPITFKKIMDVGRLTIGWSVCRIYEHVGVFRCFACGGFNHKAADCQVDVKCSTCKSLVHKTDECDSCPKTCQNCILANDKLSLDLDVNHFIFDNNCPTFDRHFCSLTLGRLLLEKIESDNRNRKFDSDTDSMLTPQDILDTLEQLETMGSELKKKQSEIDAAWVMMQRNFLNTKDLSLLEDGIVKVTNWILGPAESLLNSKQKVGYDVASAEELRREHEAIELQCWDTYGAYAELVHKVESFARDESLTLQQKDLISQKDFMDFVCRSFATRLERRRNILITSLRFFRLVSEYFDKTGEVFDSLVMGNKIGDFAGAGQKLKKLQESQALLDAVERELVREGEKLSDMLSMPVKDALGRELVVDYTEDIINVRDILDATTARKNIFSDSVELQKLTLEQVTHIHQYETDASQATQWLDDLFNVLLKDHGHVGVTVYEIQSQKDEHQTFQETAKDTYNYGCQLLNASLALRQSCKLPIDEHANLQEKLKFSWQRLLNVGQEQMTRLRVSAVFHRSIEDHCNQLRDLRETVATIPLMELSKRRAAVKHYFSVREKLMVEVGRMVRLGRLLRSRLREPLYYTDEMSEVDSKDDRDTESSDQEEITGSNATAIEAISERLTEVTSLSEELDQTLKNAQQDCAILTTAATSTSIITNSIPVPLILNTKYTPEKSPNISEELTSLSKPAKPEEIKSDEEFHTASDCTLQHSRSSSYNTASECEHIYAHWWEYNIDEPSTSHSKEKVLVSVNKSEPLPQKPTLKSPTEAAAGSSTIRSKVYMSDFKSSKRNGLVHNIEETVQRGDEHFQEDNAVRIQIEEEENTSIKAKKTTARFEDEAWKNYRSATKHAIKGCL</sequence>
<reference evidence="1" key="1">
    <citation type="submission" date="2022-04" db="EMBL/GenBank/DDBJ databases">
        <title>Chromosome-scale genome assembly of Holotrichia oblita Faldermann.</title>
        <authorList>
            <person name="Rongchong L."/>
        </authorList>
    </citation>
    <scope>NUCLEOTIDE SEQUENCE</scope>
    <source>
        <strain evidence="1">81SQS9</strain>
    </source>
</reference>
<organism evidence="1 2">
    <name type="scientific">Holotrichia oblita</name>
    <name type="common">Chafer beetle</name>
    <dbReference type="NCBI Taxonomy" id="644536"/>
    <lineage>
        <taxon>Eukaryota</taxon>
        <taxon>Metazoa</taxon>
        <taxon>Ecdysozoa</taxon>
        <taxon>Arthropoda</taxon>
        <taxon>Hexapoda</taxon>
        <taxon>Insecta</taxon>
        <taxon>Pterygota</taxon>
        <taxon>Neoptera</taxon>
        <taxon>Endopterygota</taxon>
        <taxon>Coleoptera</taxon>
        <taxon>Polyphaga</taxon>
        <taxon>Scarabaeiformia</taxon>
        <taxon>Scarabaeidae</taxon>
        <taxon>Melolonthinae</taxon>
        <taxon>Holotrichia</taxon>
    </lineage>
</organism>
<evidence type="ECO:0000313" key="2">
    <source>
        <dbReference type="Proteomes" id="UP001056778"/>
    </source>
</evidence>
<protein>
    <submittedName>
        <fullName evidence="1">Sec14 domain and spectrin repeat-containing protein 1</fullName>
    </submittedName>
</protein>
<accession>A0ACB9TWP1</accession>